<dbReference type="EMBL" id="BART01021732">
    <property type="protein sequence ID" value="GAH03558.1"/>
    <property type="molecule type" value="Genomic_DNA"/>
</dbReference>
<sequence>MSGKNYPKVSKKHTDSYSTDNWILKMFDGWFDPCPLNPDWTYDGLKINWPNRTFVNPPYSNPLPWVEKAIETS</sequence>
<evidence type="ECO:0000313" key="1">
    <source>
        <dbReference type="EMBL" id="GAH03558.1"/>
    </source>
</evidence>
<reference evidence="1" key="1">
    <citation type="journal article" date="2014" name="Front. Microbiol.">
        <title>High frequency of phylogenetically diverse reductive dehalogenase-homologous genes in deep subseafloor sedimentary metagenomes.</title>
        <authorList>
            <person name="Kawai M."/>
            <person name="Futagami T."/>
            <person name="Toyoda A."/>
            <person name="Takaki Y."/>
            <person name="Nishi S."/>
            <person name="Hori S."/>
            <person name="Arai W."/>
            <person name="Tsubouchi T."/>
            <person name="Morono Y."/>
            <person name="Uchiyama I."/>
            <person name="Ito T."/>
            <person name="Fujiyama A."/>
            <person name="Inagaki F."/>
            <person name="Takami H."/>
        </authorList>
    </citation>
    <scope>NUCLEOTIDE SEQUENCE</scope>
    <source>
        <strain evidence="1">Expedition CK06-06</strain>
    </source>
</reference>
<gene>
    <name evidence="1" type="ORF">S01H4_39990</name>
</gene>
<accession>X1E4I0</accession>
<feature type="non-terminal residue" evidence="1">
    <location>
        <position position="73"/>
    </location>
</feature>
<evidence type="ECO:0008006" key="2">
    <source>
        <dbReference type="Google" id="ProtNLM"/>
    </source>
</evidence>
<comment type="caution">
    <text evidence="1">The sequence shown here is derived from an EMBL/GenBank/DDBJ whole genome shotgun (WGS) entry which is preliminary data.</text>
</comment>
<proteinExistence type="predicted"/>
<protein>
    <recommendedName>
        <fullName evidence="2">DNA N-6-adenine-methyltransferase (Dam)</fullName>
    </recommendedName>
</protein>
<organism evidence="1">
    <name type="scientific">marine sediment metagenome</name>
    <dbReference type="NCBI Taxonomy" id="412755"/>
    <lineage>
        <taxon>unclassified sequences</taxon>
        <taxon>metagenomes</taxon>
        <taxon>ecological metagenomes</taxon>
    </lineage>
</organism>
<name>X1E4I0_9ZZZZ</name>
<dbReference type="AlphaFoldDB" id="X1E4I0"/>